<dbReference type="EMBL" id="JABWDY010036596">
    <property type="protein sequence ID" value="KAF5181068.1"/>
    <property type="molecule type" value="Genomic_DNA"/>
</dbReference>
<feature type="non-terminal residue" evidence="2">
    <location>
        <position position="1"/>
    </location>
</feature>
<evidence type="ECO:0000313" key="2">
    <source>
        <dbReference type="EMBL" id="KAF5181068.1"/>
    </source>
</evidence>
<dbReference type="GO" id="GO:0016787">
    <property type="term" value="F:hydrolase activity"/>
    <property type="evidence" value="ECO:0007669"/>
    <property type="project" value="UniProtKB-KW"/>
</dbReference>
<proteinExistence type="predicted"/>
<sequence length="80" mass="8996">GPRHRHFDMHPDSKSGTPSEDDEKSNTTSISRNGGYRNFKPSIENSVDDDVQLTEKSRDAWQYGIQKKQSTSGVLGKRDS</sequence>
<name>A0A7J6V8R3_THATH</name>
<organism evidence="2 3">
    <name type="scientific">Thalictrum thalictroides</name>
    <name type="common">Rue-anemone</name>
    <name type="synonym">Anemone thalictroides</name>
    <dbReference type="NCBI Taxonomy" id="46969"/>
    <lineage>
        <taxon>Eukaryota</taxon>
        <taxon>Viridiplantae</taxon>
        <taxon>Streptophyta</taxon>
        <taxon>Embryophyta</taxon>
        <taxon>Tracheophyta</taxon>
        <taxon>Spermatophyta</taxon>
        <taxon>Magnoliopsida</taxon>
        <taxon>Ranunculales</taxon>
        <taxon>Ranunculaceae</taxon>
        <taxon>Thalictroideae</taxon>
        <taxon>Thalictrum</taxon>
    </lineage>
</organism>
<accession>A0A7J6V8R3</accession>
<dbReference type="Proteomes" id="UP000554482">
    <property type="component" value="Unassembled WGS sequence"/>
</dbReference>
<keyword evidence="3" id="KW-1185">Reference proteome</keyword>
<evidence type="ECO:0000313" key="3">
    <source>
        <dbReference type="Proteomes" id="UP000554482"/>
    </source>
</evidence>
<dbReference type="OrthoDB" id="1714673at2759"/>
<comment type="caution">
    <text evidence="2">The sequence shown here is derived from an EMBL/GenBank/DDBJ whole genome shotgun (WGS) entry which is preliminary data.</text>
</comment>
<evidence type="ECO:0000256" key="1">
    <source>
        <dbReference type="SAM" id="MobiDB-lite"/>
    </source>
</evidence>
<keyword evidence="2" id="KW-0378">Hydrolase</keyword>
<gene>
    <name evidence="2" type="ORF">FRX31_029345</name>
</gene>
<reference evidence="2 3" key="1">
    <citation type="submission" date="2020-06" db="EMBL/GenBank/DDBJ databases">
        <title>Transcriptomic and genomic resources for Thalictrum thalictroides and T. hernandezii: Facilitating candidate gene discovery in an emerging model plant lineage.</title>
        <authorList>
            <person name="Arias T."/>
            <person name="Riano-Pachon D.M."/>
            <person name="Di Stilio V.S."/>
        </authorList>
    </citation>
    <scope>NUCLEOTIDE SEQUENCE [LARGE SCALE GENOMIC DNA]</scope>
    <source>
        <strain evidence="3">cv. WT478/WT964</strain>
        <tissue evidence="2">Leaves</tissue>
    </source>
</reference>
<dbReference type="AlphaFoldDB" id="A0A7J6V8R3"/>
<feature type="region of interest" description="Disordered" evidence="1">
    <location>
        <begin position="1"/>
        <end position="80"/>
    </location>
</feature>
<protein>
    <submittedName>
        <fullName evidence="2">P-loop containing nucleoside triphosphate hydrolases superfamily protein</fullName>
    </submittedName>
</protein>